<dbReference type="PANTHER" id="PTHR22891">
    <property type="entry name" value="EUKARYOTIC TRANSLATION INITIATION FACTOR 2C"/>
    <property type="match status" value="1"/>
</dbReference>
<dbReference type="Gene3D" id="3.40.50.2300">
    <property type="match status" value="1"/>
</dbReference>
<proteinExistence type="predicted"/>
<dbReference type="RefSeq" id="XP_027194229.1">
    <property type="nucleotide sequence ID" value="XM_027338428.1"/>
</dbReference>
<dbReference type="KEGG" id="dpte:113788952"/>
<evidence type="ECO:0000259" key="3">
    <source>
        <dbReference type="PROSITE" id="PS50822"/>
    </source>
</evidence>
<keyword evidence="4" id="KW-1185">Reference proteome</keyword>
<feature type="domain" description="Piwi" evidence="3">
    <location>
        <begin position="734"/>
        <end position="1040"/>
    </location>
</feature>
<dbReference type="Gene3D" id="3.30.420.10">
    <property type="entry name" value="Ribonuclease H-like superfamily/Ribonuclease H"/>
    <property type="match status" value="1"/>
</dbReference>
<feature type="compositionally biased region" description="Basic and acidic residues" evidence="1">
    <location>
        <begin position="26"/>
        <end position="43"/>
    </location>
</feature>
<dbReference type="InterPro" id="IPR032474">
    <property type="entry name" value="Argonaute_N"/>
</dbReference>
<feature type="compositionally biased region" description="Basic and acidic residues" evidence="1">
    <location>
        <begin position="139"/>
        <end position="167"/>
    </location>
</feature>
<dbReference type="GO" id="GO:0003723">
    <property type="term" value="F:RNA binding"/>
    <property type="evidence" value="ECO:0007669"/>
    <property type="project" value="InterPro"/>
</dbReference>
<dbReference type="SMART" id="SM00950">
    <property type="entry name" value="Piwi"/>
    <property type="match status" value="1"/>
</dbReference>
<dbReference type="InterPro" id="IPR012337">
    <property type="entry name" value="RNaseH-like_sf"/>
</dbReference>
<name>A0A6P6XQR4_DERPT</name>
<dbReference type="Pfam" id="PF02170">
    <property type="entry name" value="PAZ"/>
    <property type="match status" value="1"/>
</dbReference>
<feature type="domain" description="PAZ" evidence="2">
    <location>
        <begin position="467"/>
        <end position="579"/>
    </location>
</feature>
<evidence type="ECO:0000256" key="1">
    <source>
        <dbReference type="SAM" id="MobiDB-lite"/>
    </source>
</evidence>
<dbReference type="InterPro" id="IPR003165">
    <property type="entry name" value="Piwi"/>
</dbReference>
<feature type="compositionally biased region" description="Basic and acidic residues" evidence="1">
    <location>
        <begin position="73"/>
        <end position="99"/>
    </location>
</feature>
<dbReference type="SUPFAM" id="SSF53098">
    <property type="entry name" value="Ribonuclease H-like"/>
    <property type="match status" value="1"/>
</dbReference>
<feature type="compositionally biased region" description="Basic residues" evidence="1">
    <location>
        <begin position="1"/>
        <end position="11"/>
    </location>
</feature>
<dbReference type="OrthoDB" id="6507145at2759"/>
<feature type="region of interest" description="Disordered" evidence="1">
    <location>
        <begin position="1"/>
        <end position="242"/>
    </location>
</feature>
<protein>
    <submittedName>
        <fullName evidence="5">Protein argonaute-4-like</fullName>
    </submittedName>
</protein>
<evidence type="ECO:0000313" key="4">
    <source>
        <dbReference type="Proteomes" id="UP000515146"/>
    </source>
</evidence>
<dbReference type="Gene3D" id="2.170.260.10">
    <property type="entry name" value="paz domain"/>
    <property type="match status" value="1"/>
</dbReference>
<dbReference type="CDD" id="cd02846">
    <property type="entry name" value="PAZ_argonaute_like"/>
    <property type="match status" value="1"/>
</dbReference>
<dbReference type="InterPro" id="IPR036397">
    <property type="entry name" value="RNaseH_sf"/>
</dbReference>
<evidence type="ECO:0000313" key="5">
    <source>
        <dbReference type="RefSeq" id="XP_027194229.1"/>
    </source>
</evidence>
<dbReference type="AlphaFoldDB" id="A0A6P6XQR4"/>
<dbReference type="SUPFAM" id="SSF101690">
    <property type="entry name" value="PAZ domain"/>
    <property type="match status" value="1"/>
</dbReference>
<feature type="compositionally biased region" description="Basic and acidic residues" evidence="1">
    <location>
        <begin position="193"/>
        <end position="202"/>
    </location>
</feature>
<dbReference type="InterPro" id="IPR036085">
    <property type="entry name" value="PAZ_dom_sf"/>
</dbReference>
<dbReference type="Pfam" id="PF02171">
    <property type="entry name" value="Piwi"/>
    <property type="match status" value="1"/>
</dbReference>
<dbReference type="PROSITE" id="PS50821">
    <property type="entry name" value="PAZ"/>
    <property type="match status" value="1"/>
</dbReference>
<dbReference type="Proteomes" id="UP000515146">
    <property type="component" value="Unplaced"/>
</dbReference>
<sequence>MSSRGRSRARSGFRGMASSSGSSHQQQREQSEIEQPKQEEEIRSQISELSIQERSGQTTHELRSTRRPSVSSREQKDEYQSSSRRDDESRSSRGEERDPSSYGERSAGRGSGFGDRGGDRERSEYGERSAGRGSGFGDRGGDRERSGYGEQSARRGSDEGDRERSGYGERSAGRGSGFGDRSGDRGRSGYGDRGGDHERSGFGERSAGRGNSDRGSGRGGLSGGPGGDRMAPKSFSSYPETQEYPIVMPNEVERGVKGRKIELLANYMRVNVQPTIVYQYNIDFNFKDEDERAEINADNERKQKYFSRNALQLVTKFVLLNAENFDFDRYVYDNGKNIYTTEEIDVRGLIKSFDADIGGKTKKFVAKLANVQKIDLSGIVEFYAGRTSDVPRVAINFLEILIQNISLEKFHQHRRNLFDIKSGVFRGPKSWIKFVQGFSSAVHITEMGPSLNLHLKTSCMISLEAETLLQAVAMIADGRDPQHLNPSEIESVSKIIRGLEVYTTHGGHKAKYVIKSLSQCRPHEQTFMMKKNGSDEETPVSVHEYFVMKYNIISKKYPLVKMAGKRELTIPLELCYMFEKQFLNNSKMDSIVQNELLRVATHKPVVYFNHLSRLSHEIADINQEKMNHFGAELLPKPVRFMGRVLDSPRIRGGGRNDRFASVRPTKWAFFSFDEKFNNRDVDNMVSELKQTGRRFGMDLSNCMEKQVVPIDNRNLDVVKNVFANILTNLPDINLLFIALPPIPFLYNAVKHFGDQKFGIVTQCMLVSKAKRRNRGYTENILLKVNGKICGKNSYIENEDLQSLSIDHKKTMAIGVDVNHPGDCEKVQSSISCAIGSYDHEFTCYSASVRVQKLEKEEMISTLDEMMNELLDEYEKRNKYLPENFIVFRDGVSEGQFKYAENEINQIRTAIRRRTKVGKMVYIVTQKGHQTRFALTQPSGPPDRPLHNVPSGTVVDHTIIDPTYCMFFINSHFSPLGTSRPLKYVVLHNDYERRQMSMDDLQKICFYLCHNCTRYRGGPIAMPIPVRYADLCAYRSKMHLEAQHASKHIPAENQEEFERHVISQLNKLVKLNDKIKNSLFYC</sequence>
<feature type="compositionally biased region" description="Gly residues" evidence="1">
    <location>
        <begin position="217"/>
        <end position="227"/>
    </location>
</feature>
<feature type="compositionally biased region" description="Low complexity" evidence="1">
    <location>
        <begin position="12"/>
        <end position="23"/>
    </location>
</feature>
<feature type="compositionally biased region" description="Polar residues" evidence="1">
    <location>
        <begin position="44"/>
        <end position="59"/>
    </location>
</feature>
<reference evidence="5" key="1">
    <citation type="submission" date="2025-08" db="UniProtKB">
        <authorList>
            <consortium name="RefSeq"/>
        </authorList>
    </citation>
    <scope>IDENTIFICATION</scope>
    <source>
        <strain evidence="5">Airmid</strain>
    </source>
</reference>
<dbReference type="PROSITE" id="PS50822">
    <property type="entry name" value="PIWI"/>
    <property type="match status" value="1"/>
</dbReference>
<dbReference type="InParanoid" id="A0A6P6XQR4"/>
<organism evidence="4 5">
    <name type="scientific">Dermatophagoides pteronyssinus</name>
    <name type="common">European house dust mite</name>
    <dbReference type="NCBI Taxonomy" id="6956"/>
    <lineage>
        <taxon>Eukaryota</taxon>
        <taxon>Metazoa</taxon>
        <taxon>Ecdysozoa</taxon>
        <taxon>Arthropoda</taxon>
        <taxon>Chelicerata</taxon>
        <taxon>Arachnida</taxon>
        <taxon>Acari</taxon>
        <taxon>Acariformes</taxon>
        <taxon>Sarcoptiformes</taxon>
        <taxon>Astigmata</taxon>
        <taxon>Psoroptidia</taxon>
        <taxon>Analgoidea</taxon>
        <taxon>Pyroglyphidae</taxon>
        <taxon>Dermatophagoidinae</taxon>
        <taxon>Dermatophagoides</taxon>
    </lineage>
</organism>
<dbReference type="OMA" id="ENLIMFR"/>
<dbReference type="GO" id="GO:0034587">
    <property type="term" value="P:piRNA processing"/>
    <property type="evidence" value="ECO:0007669"/>
    <property type="project" value="UniProtKB-ARBA"/>
</dbReference>
<accession>A0A6P6XQR4</accession>
<dbReference type="Pfam" id="PF16486">
    <property type="entry name" value="ArgoN"/>
    <property type="match status" value="1"/>
</dbReference>
<feature type="compositionally biased region" description="Basic and acidic residues" evidence="1">
    <location>
        <begin position="116"/>
        <end position="130"/>
    </location>
</feature>
<gene>
    <name evidence="5" type="primary">LOC113788952</name>
</gene>
<dbReference type="InterPro" id="IPR003100">
    <property type="entry name" value="PAZ_dom"/>
</dbReference>
<evidence type="ECO:0000259" key="2">
    <source>
        <dbReference type="PROSITE" id="PS50821"/>
    </source>
</evidence>